<keyword evidence="3" id="KW-0378">Hydrolase</keyword>
<gene>
    <name evidence="5" type="ORF">DRJ04_08275</name>
</gene>
<comment type="similarity">
    <text evidence="4">Belongs to the HepT RNase toxin family.</text>
</comment>
<reference evidence="5 6" key="1">
    <citation type="submission" date="2018-06" db="EMBL/GenBank/DDBJ databases">
        <title>Extensive metabolic versatility and redundancy in microbially diverse, dynamic hydrothermal sediments.</title>
        <authorList>
            <person name="Dombrowski N."/>
            <person name="Teske A."/>
            <person name="Baker B.J."/>
        </authorList>
    </citation>
    <scope>NUCLEOTIDE SEQUENCE [LARGE SCALE GENOMIC DNA]</scope>
    <source>
        <strain evidence="5">B3_G15</strain>
    </source>
</reference>
<organism evidence="5 6">
    <name type="scientific">Aerophobetes bacterium</name>
    <dbReference type="NCBI Taxonomy" id="2030807"/>
    <lineage>
        <taxon>Bacteria</taxon>
        <taxon>Candidatus Aerophobota</taxon>
    </lineage>
</organism>
<evidence type="ECO:0000256" key="4">
    <source>
        <dbReference type="ARBA" id="ARBA00024207"/>
    </source>
</evidence>
<evidence type="ECO:0000313" key="5">
    <source>
        <dbReference type="EMBL" id="RLE11324.1"/>
    </source>
</evidence>
<evidence type="ECO:0000313" key="6">
    <source>
        <dbReference type="Proteomes" id="UP000280417"/>
    </source>
</evidence>
<dbReference type="PANTHER" id="PTHR33397:SF5">
    <property type="entry name" value="RNASE YUTE-RELATED"/>
    <property type="match status" value="1"/>
</dbReference>
<dbReference type="PANTHER" id="PTHR33397">
    <property type="entry name" value="UPF0331 PROTEIN YUTE"/>
    <property type="match status" value="1"/>
</dbReference>
<dbReference type="Proteomes" id="UP000280417">
    <property type="component" value="Unassembled WGS sequence"/>
</dbReference>
<name>A0A662D6B7_UNCAE</name>
<dbReference type="GO" id="GO:0004540">
    <property type="term" value="F:RNA nuclease activity"/>
    <property type="evidence" value="ECO:0007669"/>
    <property type="project" value="InterPro"/>
</dbReference>
<protein>
    <submittedName>
        <fullName evidence="5">DUF86 domain-containing protein</fullName>
    </submittedName>
</protein>
<evidence type="ECO:0000256" key="2">
    <source>
        <dbReference type="ARBA" id="ARBA00022722"/>
    </source>
</evidence>
<dbReference type="Gene3D" id="1.20.120.580">
    <property type="entry name" value="bsu32300-like"/>
    <property type="match status" value="1"/>
</dbReference>
<dbReference type="Pfam" id="PF01934">
    <property type="entry name" value="HepT-like"/>
    <property type="match status" value="1"/>
</dbReference>
<dbReference type="EMBL" id="QMQA01000263">
    <property type="protein sequence ID" value="RLE11324.1"/>
    <property type="molecule type" value="Genomic_DNA"/>
</dbReference>
<evidence type="ECO:0000256" key="3">
    <source>
        <dbReference type="ARBA" id="ARBA00022801"/>
    </source>
</evidence>
<sequence>MKFNQDKVRKLTSEILVAVERLEDLKKLSKEDFLSDPHKIGSAKYNFIVAIEGMIDLCNHIIAKNGYRTPEDYADTFRVLAEKGAFDEEYTSTLIQMARFRNRLVHIYWDVSDNEIYRIIQTRLQDIQDFLRKFGKFLKEV</sequence>
<dbReference type="AlphaFoldDB" id="A0A662D6B7"/>
<keyword evidence="2" id="KW-0540">Nuclease</keyword>
<dbReference type="GO" id="GO:0016787">
    <property type="term" value="F:hydrolase activity"/>
    <property type="evidence" value="ECO:0007669"/>
    <property type="project" value="UniProtKB-KW"/>
</dbReference>
<accession>A0A662D6B7</accession>
<proteinExistence type="inferred from homology"/>
<dbReference type="InterPro" id="IPR008201">
    <property type="entry name" value="HepT-like"/>
</dbReference>
<keyword evidence="1" id="KW-1277">Toxin-antitoxin system</keyword>
<dbReference type="SUPFAM" id="SSF81593">
    <property type="entry name" value="Nucleotidyltransferase substrate binding subunit/domain"/>
    <property type="match status" value="1"/>
</dbReference>
<dbReference type="InterPro" id="IPR052379">
    <property type="entry name" value="Type_VII_TA_RNase"/>
</dbReference>
<dbReference type="InterPro" id="IPR037038">
    <property type="entry name" value="HepT-like_sf"/>
</dbReference>
<comment type="caution">
    <text evidence="5">The sequence shown here is derived from an EMBL/GenBank/DDBJ whole genome shotgun (WGS) entry which is preliminary data.</text>
</comment>
<dbReference type="NCBIfam" id="NF047751">
    <property type="entry name" value="HepT_toxin"/>
    <property type="match status" value="1"/>
</dbReference>
<dbReference type="GO" id="GO:0110001">
    <property type="term" value="C:toxin-antitoxin complex"/>
    <property type="evidence" value="ECO:0007669"/>
    <property type="project" value="InterPro"/>
</dbReference>
<evidence type="ECO:0000256" key="1">
    <source>
        <dbReference type="ARBA" id="ARBA00022649"/>
    </source>
</evidence>